<dbReference type="InterPro" id="IPR024185">
    <property type="entry name" value="FTHF_cligase-like_sf"/>
</dbReference>
<name>A0ABV9U095_9ACTN</name>
<dbReference type="SUPFAM" id="SSF100950">
    <property type="entry name" value="NagB/RpiA/CoA transferase-like"/>
    <property type="match status" value="1"/>
</dbReference>
<gene>
    <name evidence="1" type="ORF">ACFPCY_16460</name>
</gene>
<proteinExistence type="predicted"/>
<dbReference type="RefSeq" id="WP_378255988.1">
    <property type="nucleotide sequence ID" value="NZ_JBHSIT010000004.1"/>
</dbReference>
<dbReference type="InterPro" id="IPR002698">
    <property type="entry name" value="FTHF_cligase"/>
</dbReference>
<dbReference type="Proteomes" id="UP001595872">
    <property type="component" value="Unassembled WGS sequence"/>
</dbReference>
<dbReference type="InterPro" id="IPR037171">
    <property type="entry name" value="NagB/RpiA_transferase-like"/>
</dbReference>
<evidence type="ECO:0000313" key="2">
    <source>
        <dbReference type="Proteomes" id="UP001595872"/>
    </source>
</evidence>
<keyword evidence="2" id="KW-1185">Reference proteome</keyword>
<comment type="caution">
    <text evidence="1">The sequence shown here is derived from an EMBL/GenBank/DDBJ whole genome shotgun (WGS) entry which is preliminary data.</text>
</comment>
<dbReference type="Gene3D" id="3.40.50.10420">
    <property type="entry name" value="NagB/RpiA/CoA transferase-like"/>
    <property type="match status" value="1"/>
</dbReference>
<dbReference type="PANTHER" id="PTHR13017:SF0">
    <property type="entry name" value="METHENYLTETRAHYDROFOLATE SYNTHASE DOMAIN-CONTAINING PROTEIN"/>
    <property type="match status" value="1"/>
</dbReference>
<sequence length="125" mass="13536">MIAPKVTPAAMRPIGLFLCGTVAVNHQGVRLGKGAGYSDIEFAMVREAGLVGPDTLVATTVHDLQVLDEPLPEDDHDFRVDLIITPTRTVRCGRPRRPAGLLWDRLAPEKIAAIPYLAERAADQA</sequence>
<reference evidence="2" key="1">
    <citation type="journal article" date="2019" name="Int. J. Syst. Evol. Microbiol.">
        <title>The Global Catalogue of Microorganisms (GCM) 10K type strain sequencing project: providing services to taxonomists for standard genome sequencing and annotation.</title>
        <authorList>
            <consortium name="The Broad Institute Genomics Platform"/>
            <consortium name="The Broad Institute Genome Sequencing Center for Infectious Disease"/>
            <person name="Wu L."/>
            <person name="Ma J."/>
        </authorList>
    </citation>
    <scope>NUCLEOTIDE SEQUENCE [LARGE SCALE GENOMIC DNA]</scope>
    <source>
        <strain evidence="2">KLKA75</strain>
    </source>
</reference>
<dbReference type="EMBL" id="JBHSIT010000004">
    <property type="protein sequence ID" value="MFC4908918.1"/>
    <property type="molecule type" value="Genomic_DNA"/>
</dbReference>
<evidence type="ECO:0000313" key="1">
    <source>
        <dbReference type="EMBL" id="MFC4908918.1"/>
    </source>
</evidence>
<dbReference type="PANTHER" id="PTHR13017">
    <property type="entry name" value="5-FORMYLTETRAHYDROFOLATE CYCLO-LIGASE-RELATED"/>
    <property type="match status" value="1"/>
</dbReference>
<dbReference type="Pfam" id="PF01812">
    <property type="entry name" value="5-FTHF_cyc-lig"/>
    <property type="match status" value="1"/>
</dbReference>
<protein>
    <submittedName>
        <fullName evidence="1">5-formyltetrahydrofolate cyclo-ligase</fullName>
    </submittedName>
</protein>
<organism evidence="1 2">
    <name type="scientific">Actinomadura gamaensis</name>
    <dbReference type="NCBI Taxonomy" id="1763541"/>
    <lineage>
        <taxon>Bacteria</taxon>
        <taxon>Bacillati</taxon>
        <taxon>Actinomycetota</taxon>
        <taxon>Actinomycetes</taxon>
        <taxon>Streptosporangiales</taxon>
        <taxon>Thermomonosporaceae</taxon>
        <taxon>Actinomadura</taxon>
    </lineage>
</organism>
<accession>A0ABV9U095</accession>